<dbReference type="AlphaFoldDB" id="A0A165AQ40"/>
<reference evidence="1 2" key="1">
    <citation type="journal article" date="2016" name="Mol. Biol. Evol.">
        <title>Comparative Genomics of Early-Diverging Mushroom-Forming Fungi Provides Insights into the Origins of Lignocellulose Decay Capabilities.</title>
        <authorList>
            <person name="Nagy L.G."/>
            <person name="Riley R."/>
            <person name="Tritt A."/>
            <person name="Adam C."/>
            <person name="Daum C."/>
            <person name="Floudas D."/>
            <person name="Sun H."/>
            <person name="Yadav J.S."/>
            <person name="Pangilinan J."/>
            <person name="Larsson K.H."/>
            <person name="Matsuura K."/>
            <person name="Barry K."/>
            <person name="Labutti K."/>
            <person name="Kuo R."/>
            <person name="Ohm R.A."/>
            <person name="Bhattacharya S.S."/>
            <person name="Shirouzu T."/>
            <person name="Yoshinaga Y."/>
            <person name="Martin F.M."/>
            <person name="Grigoriev I.V."/>
            <person name="Hibbett D.S."/>
        </authorList>
    </citation>
    <scope>NUCLEOTIDE SEQUENCE [LARGE SCALE GENOMIC DNA]</scope>
    <source>
        <strain evidence="1 2">93-53</strain>
    </source>
</reference>
<keyword evidence="2" id="KW-1185">Reference proteome</keyword>
<protein>
    <submittedName>
        <fullName evidence="1">Uncharacterized protein</fullName>
    </submittedName>
</protein>
<dbReference type="Proteomes" id="UP000076871">
    <property type="component" value="Unassembled WGS sequence"/>
</dbReference>
<dbReference type="RefSeq" id="XP_040757176.1">
    <property type="nucleotide sequence ID" value="XM_040905354.1"/>
</dbReference>
<dbReference type="OrthoDB" id="3252634at2759"/>
<organism evidence="1 2">
    <name type="scientific">Laetiporus sulphureus 93-53</name>
    <dbReference type="NCBI Taxonomy" id="1314785"/>
    <lineage>
        <taxon>Eukaryota</taxon>
        <taxon>Fungi</taxon>
        <taxon>Dikarya</taxon>
        <taxon>Basidiomycota</taxon>
        <taxon>Agaricomycotina</taxon>
        <taxon>Agaricomycetes</taxon>
        <taxon>Polyporales</taxon>
        <taxon>Laetiporus</taxon>
    </lineage>
</organism>
<accession>A0A165AQ40</accession>
<dbReference type="EMBL" id="KV427888">
    <property type="protein sequence ID" value="KZS99435.1"/>
    <property type="molecule type" value="Genomic_DNA"/>
</dbReference>
<evidence type="ECO:0000313" key="2">
    <source>
        <dbReference type="Proteomes" id="UP000076871"/>
    </source>
</evidence>
<evidence type="ECO:0000313" key="1">
    <source>
        <dbReference type="EMBL" id="KZS99435.1"/>
    </source>
</evidence>
<dbReference type="GeneID" id="63822384"/>
<sequence length="186" mass="20845">MLYLVNDIYDVAKFVLHGTSVGPTTVKLTTTTLTSSTPAIKSEDIFLLIESLVKLVQTLTAAVTGGVMKQNGIMNRNLSRFCHYCGEARAIIRTCKHVKEDRKSSKCICNAARKVVILNDMFIPHTISGITIHNRVYEWHRWNQTPVTASVSVVNLFKVSSEKASSFSLRAEDRIEALEQELFNLK</sequence>
<proteinExistence type="predicted"/>
<dbReference type="InParanoid" id="A0A165AQ40"/>
<gene>
    <name evidence="1" type="ORF">LAESUDRAFT_667990</name>
</gene>
<name>A0A165AQ40_9APHY</name>